<keyword evidence="3" id="KW-0378">Hydrolase</keyword>
<dbReference type="NCBIfam" id="TIGR00608">
    <property type="entry name" value="radc"/>
    <property type="match status" value="1"/>
</dbReference>
<dbReference type="RefSeq" id="WP_303699880.1">
    <property type="nucleotide sequence ID" value="NZ_VSIV01000004.1"/>
</dbReference>
<gene>
    <name evidence="8" type="primary">radC</name>
    <name evidence="8" type="ORF">FXF49_00130</name>
</gene>
<keyword evidence="1" id="KW-0645">Protease</keyword>
<dbReference type="InterPro" id="IPR001405">
    <property type="entry name" value="UPF0758"/>
</dbReference>
<keyword evidence="5" id="KW-0482">Metalloprotease</keyword>
<reference evidence="8 9" key="1">
    <citation type="submission" date="2019-08" db="EMBL/GenBank/DDBJ databases">
        <title>Genomic characterization of a novel candidate phylum (ARYD3) from a high temperature, high salinity tertiary oil reservoir in north central Oklahoma, USA.</title>
        <authorList>
            <person name="Youssef N.H."/>
            <person name="Yadav A."/>
            <person name="Elshahed M.S."/>
        </authorList>
    </citation>
    <scope>NUCLEOTIDE SEQUENCE [LARGE SCALE GENOMIC DNA]</scope>
    <source>
        <strain evidence="8">ARYD1</strain>
    </source>
</reference>
<keyword evidence="4" id="KW-0862">Zinc</keyword>
<name>A0A5D0MYQ0_FLESI</name>
<dbReference type="InterPro" id="IPR037518">
    <property type="entry name" value="MPN"/>
</dbReference>
<dbReference type="Gene3D" id="3.40.140.10">
    <property type="entry name" value="Cytidine Deaminase, domain 2"/>
    <property type="match status" value="1"/>
</dbReference>
<evidence type="ECO:0000256" key="5">
    <source>
        <dbReference type="ARBA" id="ARBA00023049"/>
    </source>
</evidence>
<proteinExistence type="inferred from homology"/>
<dbReference type="NCBIfam" id="NF000642">
    <property type="entry name" value="PRK00024.1"/>
    <property type="match status" value="1"/>
</dbReference>
<dbReference type="PANTHER" id="PTHR30471">
    <property type="entry name" value="DNA REPAIR PROTEIN RADC"/>
    <property type="match status" value="1"/>
</dbReference>
<keyword evidence="2" id="KW-0479">Metal-binding</keyword>
<accession>A0A5D0MYQ0</accession>
<dbReference type="AlphaFoldDB" id="A0A5D0MYQ0"/>
<dbReference type="EMBL" id="VSIV01000004">
    <property type="protein sequence ID" value="TYB37307.1"/>
    <property type="molecule type" value="Genomic_DNA"/>
</dbReference>
<organism evidence="8 9">
    <name type="scientific">Flexistipes sinusarabici</name>
    <dbReference type="NCBI Taxonomy" id="2352"/>
    <lineage>
        <taxon>Bacteria</taxon>
        <taxon>Pseudomonadati</taxon>
        <taxon>Deferribacterota</taxon>
        <taxon>Deferribacteres</taxon>
        <taxon>Deferribacterales</taxon>
        <taxon>Flexistipitaceae</taxon>
        <taxon>Flexistipes</taxon>
    </lineage>
</organism>
<dbReference type="PANTHER" id="PTHR30471:SF3">
    <property type="entry name" value="UPF0758 PROTEIN YEES-RELATED"/>
    <property type="match status" value="1"/>
</dbReference>
<dbReference type="GO" id="GO:0006508">
    <property type="term" value="P:proteolysis"/>
    <property type="evidence" value="ECO:0007669"/>
    <property type="project" value="UniProtKB-KW"/>
</dbReference>
<comment type="similarity">
    <text evidence="6">Belongs to the UPF0758 family.</text>
</comment>
<evidence type="ECO:0000256" key="6">
    <source>
        <dbReference type="RuleBase" id="RU003797"/>
    </source>
</evidence>
<dbReference type="Proteomes" id="UP000323337">
    <property type="component" value="Unassembled WGS sequence"/>
</dbReference>
<evidence type="ECO:0000256" key="4">
    <source>
        <dbReference type="ARBA" id="ARBA00022833"/>
    </source>
</evidence>
<dbReference type="PROSITE" id="PS50249">
    <property type="entry name" value="MPN"/>
    <property type="match status" value="1"/>
</dbReference>
<comment type="caution">
    <text evidence="8">The sequence shown here is derived from an EMBL/GenBank/DDBJ whole genome shotgun (WGS) entry which is preliminary data.</text>
</comment>
<sequence>MKKHYHGHRSRLKERFSQNPESMFDYEIIELLLGYVVKGKDVKPMAKDLLKHCEGISGIFGYKSSDIKGLGEESDLFFRLIREFYRRVNLDKAEKEKSLVDSPDKVYEFLKYHIGYSEREVFVVLLLDSSNTVKGYEVMSEGTVNQANVYPREIANKALQKGATAAIICHNHPSANLKPSNDDLRITRKIKEGLSLFDIALLDHLIITAQGFLSFKREGYL</sequence>
<dbReference type="CDD" id="cd08071">
    <property type="entry name" value="MPN_DUF2466"/>
    <property type="match status" value="1"/>
</dbReference>
<dbReference type="InterPro" id="IPR025657">
    <property type="entry name" value="RadC_JAB"/>
</dbReference>
<evidence type="ECO:0000313" key="9">
    <source>
        <dbReference type="Proteomes" id="UP000323337"/>
    </source>
</evidence>
<evidence type="ECO:0000256" key="1">
    <source>
        <dbReference type="ARBA" id="ARBA00022670"/>
    </source>
</evidence>
<protein>
    <submittedName>
        <fullName evidence="8">DNA repair protein RadC</fullName>
    </submittedName>
</protein>
<dbReference type="GO" id="GO:0008237">
    <property type="term" value="F:metallopeptidase activity"/>
    <property type="evidence" value="ECO:0007669"/>
    <property type="project" value="UniProtKB-KW"/>
</dbReference>
<evidence type="ECO:0000313" key="8">
    <source>
        <dbReference type="EMBL" id="TYB37307.1"/>
    </source>
</evidence>
<dbReference type="GO" id="GO:0046872">
    <property type="term" value="F:metal ion binding"/>
    <property type="evidence" value="ECO:0007669"/>
    <property type="project" value="UniProtKB-KW"/>
</dbReference>
<evidence type="ECO:0000259" key="7">
    <source>
        <dbReference type="PROSITE" id="PS50249"/>
    </source>
</evidence>
<evidence type="ECO:0000256" key="2">
    <source>
        <dbReference type="ARBA" id="ARBA00022723"/>
    </source>
</evidence>
<feature type="domain" description="MPN" evidence="7">
    <location>
        <begin position="99"/>
        <end position="221"/>
    </location>
</feature>
<evidence type="ECO:0000256" key="3">
    <source>
        <dbReference type="ARBA" id="ARBA00022801"/>
    </source>
</evidence>
<dbReference type="Pfam" id="PF04002">
    <property type="entry name" value="RadC"/>
    <property type="match status" value="1"/>
</dbReference>